<sequence>MASPPETQSGTGPSRPVNSEGQTTAPPPSATATATAAESAPSSAPQPDNDNDVNPVDFDGAVDTNHDLPTPETIRQIDNYVVLDRHGKSHTFRSLYTGPHAARRVLLIFVRHFYCGNCQEYLRTLSESITPAALLALPIPTSIAVIGCGDPALIDMYAAATGCPFPIYADPTRRLYGALGMVRTLALGERPAYMRTHLLASSLRSVAQGLRQIPAGLALKGGDSKQVGGEFLFEPVVDGGGAAVTTPPSDVPRAAFATGSAPSAGEEAPAGTEDPQQKQQQQRQQPQQPDTGRPSAGTSLDGKGGPAEGEGEDKAVTWCHRMKTTRDHAEIPELMEVLGLDGHGRPVGDRARWERALRERKGTGTTLAPQIRKMAAEAAAQAGATPAAA</sequence>
<dbReference type="PANTHER" id="PTHR28630">
    <property type="match status" value="1"/>
</dbReference>
<dbReference type="FunFam" id="3.40.30.10:FF:000404">
    <property type="entry name" value="WGS project CABT00000000 data, contig 2.14"/>
    <property type="match status" value="1"/>
</dbReference>
<accession>A0A3S4B3R6</accession>
<gene>
    <name evidence="2" type="ORF">TT172_LOCUS3412</name>
</gene>
<dbReference type="AlphaFoldDB" id="A0A3S4B3R6"/>
<evidence type="ECO:0000313" key="2">
    <source>
        <dbReference type="EMBL" id="SPQ20993.1"/>
    </source>
</evidence>
<organism evidence="2 3">
    <name type="scientific">Thermothielavioides terrestris</name>
    <dbReference type="NCBI Taxonomy" id="2587410"/>
    <lineage>
        <taxon>Eukaryota</taxon>
        <taxon>Fungi</taxon>
        <taxon>Dikarya</taxon>
        <taxon>Ascomycota</taxon>
        <taxon>Pezizomycotina</taxon>
        <taxon>Sordariomycetes</taxon>
        <taxon>Sordariomycetidae</taxon>
        <taxon>Sordariales</taxon>
        <taxon>Chaetomiaceae</taxon>
        <taxon>Thermothielavioides</taxon>
    </lineage>
</organism>
<dbReference type="EMBL" id="OUUZ01000008">
    <property type="protein sequence ID" value="SPQ20993.1"/>
    <property type="molecule type" value="Genomic_DNA"/>
</dbReference>
<feature type="compositionally biased region" description="Low complexity" evidence="1">
    <location>
        <begin position="30"/>
        <end position="57"/>
    </location>
</feature>
<dbReference type="Pfam" id="PF13911">
    <property type="entry name" value="AhpC-TSA_2"/>
    <property type="match status" value="1"/>
</dbReference>
<dbReference type="PANTHER" id="PTHR28630:SF3">
    <property type="entry name" value="PEROXIREDOXIN-LIKE 2C"/>
    <property type="match status" value="1"/>
</dbReference>
<reference evidence="2 3" key="1">
    <citation type="submission" date="2018-04" db="EMBL/GenBank/DDBJ databases">
        <authorList>
            <person name="Huttner S."/>
            <person name="Dainat J."/>
        </authorList>
    </citation>
    <scope>NUCLEOTIDE SEQUENCE [LARGE SCALE GENOMIC DNA]</scope>
</reference>
<dbReference type="Gene3D" id="3.40.30.10">
    <property type="entry name" value="Glutaredoxin"/>
    <property type="match status" value="1"/>
</dbReference>
<feature type="compositionally biased region" description="Low complexity" evidence="1">
    <location>
        <begin position="277"/>
        <end position="289"/>
    </location>
</feature>
<proteinExistence type="predicted"/>
<dbReference type="InterPro" id="IPR032801">
    <property type="entry name" value="PXL2A/B/C"/>
</dbReference>
<feature type="region of interest" description="Disordered" evidence="1">
    <location>
        <begin position="243"/>
        <end position="315"/>
    </location>
</feature>
<name>A0A3S4B3R6_9PEZI</name>
<feature type="region of interest" description="Disordered" evidence="1">
    <location>
        <begin position="1"/>
        <end position="71"/>
    </location>
</feature>
<evidence type="ECO:0000313" key="3">
    <source>
        <dbReference type="Proteomes" id="UP000289323"/>
    </source>
</evidence>
<feature type="compositionally biased region" description="Polar residues" evidence="1">
    <location>
        <begin position="1"/>
        <end position="22"/>
    </location>
</feature>
<dbReference type="CDD" id="cd02970">
    <property type="entry name" value="PRX_like2"/>
    <property type="match status" value="1"/>
</dbReference>
<protein>
    <submittedName>
        <fullName evidence="2">95e290ec-24cf-4f70-a248-762a1d34034b</fullName>
    </submittedName>
</protein>
<dbReference type="InterPro" id="IPR036249">
    <property type="entry name" value="Thioredoxin-like_sf"/>
</dbReference>
<dbReference type="SUPFAM" id="SSF52833">
    <property type="entry name" value="Thioredoxin-like"/>
    <property type="match status" value="1"/>
</dbReference>
<dbReference type="Proteomes" id="UP000289323">
    <property type="component" value="Unassembled WGS sequence"/>
</dbReference>
<evidence type="ECO:0000256" key="1">
    <source>
        <dbReference type="SAM" id="MobiDB-lite"/>
    </source>
</evidence>